<dbReference type="SMR" id="B0KZJ6"/>
<evidence type="ECO:0000259" key="5">
    <source>
        <dbReference type="PROSITE" id="PS00214"/>
    </source>
</evidence>
<dbReference type="GO" id="GO:0005504">
    <property type="term" value="F:fatty acid binding"/>
    <property type="evidence" value="ECO:0007669"/>
    <property type="project" value="UniProtKB-ARBA"/>
</dbReference>
<keyword evidence="4" id="KW-0813">Transport</keyword>
<evidence type="ECO:0000256" key="3">
    <source>
        <dbReference type="ARBA" id="ARBA00068043"/>
    </source>
</evidence>
<dbReference type="InterPro" id="IPR000566">
    <property type="entry name" value="Lipocln_cytosolic_FA-bd_dom"/>
</dbReference>
<evidence type="ECO:0000256" key="1">
    <source>
        <dbReference type="ARBA" id="ARBA00008390"/>
    </source>
</evidence>
<organism evidence="6">
    <name type="scientific">Acarus siro</name>
    <name type="common">Flour mite</name>
    <name type="synonym">Tyroglyphus farinae</name>
    <dbReference type="NCBI Taxonomy" id="66546"/>
    <lineage>
        <taxon>Eukaryota</taxon>
        <taxon>Metazoa</taxon>
        <taxon>Ecdysozoa</taxon>
        <taxon>Arthropoda</taxon>
        <taxon>Chelicerata</taxon>
        <taxon>Arachnida</taxon>
        <taxon>Acari</taxon>
        <taxon>Acariformes</taxon>
        <taxon>Sarcoptiformes</taxon>
        <taxon>Astigmata</taxon>
        <taxon>Acaroidea</taxon>
        <taxon>Acaridae</taxon>
        <taxon>Acarinae</taxon>
        <taxon>Acarus</taxon>
    </lineage>
</organism>
<dbReference type="InterPro" id="IPR000463">
    <property type="entry name" value="Fatty_acid-bd"/>
</dbReference>
<dbReference type="AlphaFoldDB" id="B0KZJ6"/>
<dbReference type="Pfam" id="PF00061">
    <property type="entry name" value="Lipocalin"/>
    <property type="match status" value="1"/>
</dbReference>
<name>B0KZJ6_ACASI</name>
<dbReference type="FunFam" id="2.40.128.20:FF:000001">
    <property type="entry name" value="Fatty acid-binding protein, adipocyte"/>
    <property type="match status" value="1"/>
</dbReference>
<feature type="domain" description="Cytosolic fatty-acid binding proteins" evidence="5">
    <location>
        <begin position="6"/>
        <end position="23"/>
    </location>
</feature>
<evidence type="ECO:0000313" key="6">
    <source>
        <dbReference type="EMBL" id="ABL09307.1"/>
    </source>
</evidence>
<reference evidence="6" key="1">
    <citation type="submission" date="2006-08" db="EMBL/GenBank/DDBJ databases">
        <title>Effect of polymorphism in group 13 allergen (Acarus siro) on IgE binding.</title>
        <authorList>
            <person name="Tan C.L."/>
            <person name="Chew F.T."/>
        </authorList>
    </citation>
    <scope>NUCLEOTIDE SEQUENCE</scope>
</reference>
<keyword evidence="2" id="KW-0446">Lipid-binding</keyword>
<dbReference type="InterPro" id="IPR012674">
    <property type="entry name" value="Calycin"/>
</dbReference>
<evidence type="ECO:0000256" key="2">
    <source>
        <dbReference type="ARBA" id="ARBA00023121"/>
    </source>
</evidence>
<dbReference type="PRINTS" id="PR00178">
    <property type="entry name" value="FATTYACIDBP"/>
</dbReference>
<dbReference type="PROSITE" id="PS00214">
    <property type="entry name" value="FABP"/>
    <property type="match status" value="1"/>
</dbReference>
<dbReference type="SUPFAM" id="SSF50814">
    <property type="entry name" value="Lipocalins"/>
    <property type="match status" value="1"/>
</dbReference>
<accession>B0KZJ6</accession>
<dbReference type="Allergome" id="2">
    <property type="allergen name" value="Aca s 13"/>
</dbReference>
<comment type="similarity">
    <text evidence="1 4">Belongs to the calycin superfamily. Fatty-acid binding protein (FABP) family.</text>
</comment>
<dbReference type="PANTHER" id="PTHR11955">
    <property type="entry name" value="FATTY ACID BINDING PROTEIN"/>
    <property type="match status" value="1"/>
</dbReference>
<dbReference type="EMBL" id="DQ979802">
    <property type="protein sequence ID" value="ABL09307.1"/>
    <property type="molecule type" value="mRNA"/>
</dbReference>
<evidence type="ECO:0000256" key="4">
    <source>
        <dbReference type="RuleBase" id="RU003696"/>
    </source>
</evidence>
<dbReference type="InterPro" id="IPR031259">
    <property type="entry name" value="ILBP"/>
</dbReference>
<proteinExistence type="evidence at transcript level"/>
<protein>
    <recommendedName>
        <fullName evidence="3">Fatty acid-binding protein</fullName>
    </recommendedName>
</protein>
<dbReference type="Gene3D" id="2.40.128.20">
    <property type="match status" value="1"/>
</dbReference>
<sequence>MVQINGSYKLEKSDNFDAFLKELGLNFVTRNLAKSATPTVEVSVNGDSYTIKTASTLKNTEISFKLGEEFEEARADGKTVKTVVNKESDTKFVQVQQGDKEVTIVREFSDEGLTVTATVNGVTSVRFYKRQ</sequence>